<protein>
    <submittedName>
        <fullName evidence="2">Uncharacterized protein</fullName>
    </submittedName>
</protein>
<feature type="compositionally biased region" description="Low complexity" evidence="1">
    <location>
        <begin position="870"/>
        <end position="894"/>
    </location>
</feature>
<accession>D7FQL4</accession>
<feature type="compositionally biased region" description="Gly residues" evidence="1">
    <location>
        <begin position="808"/>
        <end position="819"/>
    </location>
</feature>
<sequence>MGNGNTKPPLGPAEFGPEAEELAKGRRWMQKAGDGVDQTITATGRQTSSTAPTPATTTSTTTITRQDTKKERRRSVSRTWTEASRQGQEDKAKEATTRSGSKTHRYRRQRRRLARGLRAAMPKGLGAAIAGCGRLVYRARRRSRMEAGSAGVAATTTESGGGAAFGRASSEGLRVRQPGGRRAGMRAVRGGGGGGGGGTLPSSTADGDRVPVHGGASTASSTSPPPQLQLPVASAEDTTCFDLAESRSVSSANSAGVVQEQLSVCSSLPPMGGTGNGTGGAGGGAATATDLIFEESSFEDSVASVSQASSAERCGIEALGSGSDANGEGGGGRGGGGGIGVRGGKRGRGGPAPRQRSRSSSDEFVRTRSVGRGLSNLMARIHEQDEFGGSTLESQWKPRPRDLDSRSGTGEVFRVQELSDCDEDGLESVLTTSSPPAVTVAAAATVAAANMGHQRASLELRNLALEREVEQLKTYLRSMGGDDVINTDRHLHGVRPRPRPHQQQRVGEQVLLHHSAAPPPVSDPPPSITHRSGGGSGRNGGSSWRSGGGGGDVTARGKADDVGRARRWSDKWRGGGAPDPSAVVVHAGMHSPRAAGEPDSGAATAQDETTVVVHAQQQPAPSPPRKRGGGGGGGHRASAAAATAESPATSSPVRKLRSDRLRSPVCAAGASVAQAPPQQGGVGTDTVPLLEATGVGALDGFGGTSKSDHRDEEEKPVLGDSRQTPRHDLSGEVGESRPLPRLRVEEAERRRGVPGKARPAKKPMNLGGMVSGMKHTLLSRRRSAGDKVTPLVVPAGTRASPAPTPAASGGGGGGSSGGGKGKEVTFAAADPDAHDSATADDKHETTNTEQTAGKTKQRGSHRRARGGERGSAVSSSSPVPPQTASTATGTTTTMAKERQRGPGVFGGPTRGGRGGGAGEGTPASGACAKQALTEGISSATTATLPFEHLPTEASGEQGVETVTEGVAGTSAPAAATAVVAAVEAGAAAADEAEDIAENSMPVYGRWPATLDARWAEVEFMLCHEVDCEESLQYTIEATEAGLVFMDKLEEKAQELGVLKGQLSRWLLPFNADTSVEEQQAATPRRFQESLLASSATSGTAGSVGGGGNSGASSGGDGGGRGSGSGGLTEEEAEYLTDGARRVRQLVRKGIGADC</sequence>
<feature type="compositionally biased region" description="Basic and acidic residues" evidence="1">
    <location>
        <begin position="555"/>
        <end position="573"/>
    </location>
</feature>
<feature type="compositionally biased region" description="Basic and acidic residues" evidence="1">
    <location>
        <begin position="831"/>
        <end position="846"/>
    </location>
</feature>
<feature type="compositionally biased region" description="Polar residues" evidence="1">
    <location>
        <begin position="77"/>
        <end position="86"/>
    </location>
</feature>
<dbReference type="AlphaFoldDB" id="D7FQL4"/>
<feature type="compositionally biased region" description="Low complexity" evidence="1">
    <location>
        <begin position="1091"/>
        <end position="1100"/>
    </location>
</feature>
<proteinExistence type="predicted"/>
<feature type="region of interest" description="Disordered" evidence="1">
    <location>
        <begin position="1091"/>
        <end position="1135"/>
    </location>
</feature>
<reference evidence="2 3" key="1">
    <citation type="journal article" date="2010" name="Nature">
        <title>The Ectocarpus genome and the independent evolution of multicellularity in brown algae.</title>
        <authorList>
            <person name="Cock J.M."/>
            <person name="Sterck L."/>
            <person name="Rouze P."/>
            <person name="Scornet D."/>
            <person name="Allen A.E."/>
            <person name="Amoutzias G."/>
            <person name="Anthouard V."/>
            <person name="Artiguenave F."/>
            <person name="Aury J.M."/>
            <person name="Badger J.H."/>
            <person name="Beszteri B."/>
            <person name="Billiau K."/>
            <person name="Bonnet E."/>
            <person name="Bothwell J.H."/>
            <person name="Bowler C."/>
            <person name="Boyen C."/>
            <person name="Brownlee C."/>
            <person name="Carrano C.J."/>
            <person name="Charrier B."/>
            <person name="Cho G.Y."/>
            <person name="Coelho S.M."/>
            <person name="Collen J."/>
            <person name="Corre E."/>
            <person name="Da Silva C."/>
            <person name="Delage L."/>
            <person name="Delaroque N."/>
            <person name="Dittami S.M."/>
            <person name="Doulbeau S."/>
            <person name="Elias M."/>
            <person name="Farnham G."/>
            <person name="Gachon C.M."/>
            <person name="Gschloessl B."/>
            <person name="Heesch S."/>
            <person name="Jabbari K."/>
            <person name="Jubin C."/>
            <person name="Kawai H."/>
            <person name="Kimura K."/>
            <person name="Kloareg B."/>
            <person name="Kupper F.C."/>
            <person name="Lang D."/>
            <person name="Le Bail A."/>
            <person name="Leblanc C."/>
            <person name="Lerouge P."/>
            <person name="Lohr M."/>
            <person name="Lopez P.J."/>
            <person name="Martens C."/>
            <person name="Maumus F."/>
            <person name="Michel G."/>
            <person name="Miranda-Saavedra D."/>
            <person name="Morales J."/>
            <person name="Moreau H."/>
            <person name="Motomura T."/>
            <person name="Nagasato C."/>
            <person name="Napoli C.A."/>
            <person name="Nelson D.R."/>
            <person name="Nyvall-Collen P."/>
            <person name="Peters A.F."/>
            <person name="Pommier C."/>
            <person name="Potin P."/>
            <person name="Poulain J."/>
            <person name="Quesneville H."/>
            <person name="Read B."/>
            <person name="Rensing S.A."/>
            <person name="Ritter A."/>
            <person name="Rousvoal S."/>
            <person name="Samanta M."/>
            <person name="Samson G."/>
            <person name="Schroeder D.C."/>
            <person name="Segurens B."/>
            <person name="Strittmatter M."/>
            <person name="Tonon T."/>
            <person name="Tregear J.W."/>
            <person name="Valentin K."/>
            <person name="von Dassow P."/>
            <person name="Yamagishi T."/>
            <person name="Van de Peer Y."/>
            <person name="Wincker P."/>
        </authorList>
    </citation>
    <scope>NUCLEOTIDE SEQUENCE [LARGE SCALE GENOMIC DNA]</scope>
    <source>
        <strain evidence="3">Ec32 / CCAP1310/4</strain>
    </source>
</reference>
<feature type="region of interest" description="Disordered" evidence="1">
    <location>
        <begin position="319"/>
        <end position="369"/>
    </location>
</feature>
<organism evidence="2 3">
    <name type="scientific">Ectocarpus siliculosus</name>
    <name type="common">Brown alga</name>
    <name type="synonym">Conferva siliculosa</name>
    <dbReference type="NCBI Taxonomy" id="2880"/>
    <lineage>
        <taxon>Eukaryota</taxon>
        <taxon>Sar</taxon>
        <taxon>Stramenopiles</taxon>
        <taxon>Ochrophyta</taxon>
        <taxon>PX clade</taxon>
        <taxon>Phaeophyceae</taxon>
        <taxon>Ectocarpales</taxon>
        <taxon>Ectocarpaceae</taxon>
        <taxon>Ectocarpus</taxon>
    </lineage>
</organism>
<feature type="compositionally biased region" description="Basic residues" evidence="1">
    <location>
        <begin position="492"/>
        <end position="502"/>
    </location>
</feature>
<feature type="compositionally biased region" description="Basic and acidic residues" evidence="1">
    <location>
        <begin position="742"/>
        <end position="751"/>
    </location>
</feature>
<feature type="region of interest" description="Disordered" evidence="1">
    <location>
        <begin position="483"/>
        <end position="583"/>
    </location>
</feature>
<dbReference type="OrthoDB" id="206160at2759"/>
<keyword evidence="3" id="KW-1185">Reference proteome</keyword>
<feature type="region of interest" description="Disordered" evidence="1">
    <location>
        <begin position="385"/>
        <end position="410"/>
    </location>
</feature>
<feature type="region of interest" description="Disordered" evidence="1">
    <location>
        <begin position="146"/>
        <end position="231"/>
    </location>
</feature>
<feature type="compositionally biased region" description="Gly residues" evidence="1">
    <location>
        <begin position="189"/>
        <end position="199"/>
    </location>
</feature>
<gene>
    <name evidence="2" type="ORF">Esi_0203_0051</name>
</gene>
<feature type="compositionally biased region" description="Basic and acidic residues" evidence="1">
    <location>
        <begin position="87"/>
        <end position="96"/>
    </location>
</feature>
<dbReference type="Proteomes" id="UP000002630">
    <property type="component" value="Linkage Group LG02"/>
</dbReference>
<evidence type="ECO:0000256" key="1">
    <source>
        <dbReference type="SAM" id="MobiDB-lite"/>
    </source>
</evidence>
<feature type="compositionally biased region" description="Basic residues" evidence="1">
    <location>
        <begin position="855"/>
        <end position="864"/>
    </location>
</feature>
<feature type="compositionally biased region" description="Gly residues" evidence="1">
    <location>
        <begin position="327"/>
        <end position="342"/>
    </location>
</feature>
<dbReference type="EMBL" id="FN649727">
    <property type="protein sequence ID" value="CBJ30609.1"/>
    <property type="molecule type" value="Genomic_DNA"/>
</dbReference>
<feature type="compositionally biased region" description="Low complexity" evidence="1">
    <location>
        <begin position="636"/>
        <end position="652"/>
    </location>
</feature>
<dbReference type="InParanoid" id="D7FQL4"/>
<feature type="compositionally biased region" description="Gly residues" evidence="1">
    <location>
        <begin position="1101"/>
        <end position="1126"/>
    </location>
</feature>
<feature type="region of interest" description="Disordered" evidence="1">
    <location>
        <begin position="695"/>
        <end position="925"/>
    </location>
</feature>
<feature type="compositionally biased region" description="Low complexity" evidence="1">
    <location>
        <begin position="146"/>
        <end position="158"/>
    </location>
</feature>
<dbReference type="EMBL" id="FN648380">
    <property type="protein sequence ID" value="CBJ30609.1"/>
    <property type="molecule type" value="Genomic_DNA"/>
</dbReference>
<name>D7FQL4_ECTSI</name>
<feature type="compositionally biased region" description="Pro residues" evidence="1">
    <location>
        <begin position="517"/>
        <end position="527"/>
    </location>
</feature>
<feature type="compositionally biased region" description="Basic residues" evidence="1">
    <location>
        <begin position="101"/>
        <end position="111"/>
    </location>
</feature>
<feature type="region of interest" description="Disordered" evidence="1">
    <location>
        <begin position="1"/>
        <end position="111"/>
    </location>
</feature>
<feature type="compositionally biased region" description="Low complexity" evidence="1">
    <location>
        <begin position="794"/>
        <end position="807"/>
    </location>
</feature>
<evidence type="ECO:0000313" key="3">
    <source>
        <dbReference type="Proteomes" id="UP000002630"/>
    </source>
</evidence>
<feature type="compositionally biased region" description="Gly residues" evidence="1">
    <location>
        <begin position="532"/>
        <end position="552"/>
    </location>
</feature>
<feature type="compositionally biased region" description="Gly residues" evidence="1">
    <location>
        <begin position="903"/>
        <end position="919"/>
    </location>
</feature>
<feature type="compositionally biased region" description="Basic and acidic residues" evidence="1">
    <location>
        <begin position="706"/>
        <end position="730"/>
    </location>
</feature>
<feature type="region of interest" description="Disordered" evidence="1">
    <location>
        <begin position="611"/>
        <end position="662"/>
    </location>
</feature>
<feature type="compositionally biased region" description="Low complexity" evidence="1">
    <location>
        <begin position="47"/>
        <end position="62"/>
    </location>
</feature>
<evidence type="ECO:0000313" key="2">
    <source>
        <dbReference type="EMBL" id="CBJ30609.1"/>
    </source>
</evidence>